<keyword evidence="3" id="KW-0479">Metal-binding</keyword>
<accession>X0SU80</accession>
<feature type="domain" description="Radical SAM core" evidence="7">
    <location>
        <begin position="1"/>
        <end position="186"/>
    </location>
</feature>
<evidence type="ECO:0000313" key="8">
    <source>
        <dbReference type="EMBL" id="GAF67375.1"/>
    </source>
</evidence>
<gene>
    <name evidence="8" type="ORF">S01H1_14505</name>
</gene>
<dbReference type="GO" id="GO:0016491">
    <property type="term" value="F:oxidoreductase activity"/>
    <property type="evidence" value="ECO:0007669"/>
    <property type="project" value="InterPro"/>
</dbReference>
<evidence type="ECO:0000256" key="2">
    <source>
        <dbReference type="ARBA" id="ARBA00022691"/>
    </source>
</evidence>
<proteinExistence type="inferred from homology"/>
<evidence type="ECO:0000256" key="5">
    <source>
        <dbReference type="ARBA" id="ARBA00023014"/>
    </source>
</evidence>
<keyword evidence="2" id="KW-0949">S-adenosyl-L-methionine</keyword>
<dbReference type="NCBIfam" id="TIGR03942">
    <property type="entry name" value="sulfatase_rSAM"/>
    <property type="match status" value="1"/>
</dbReference>
<dbReference type="Gene3D" id="3.20.20.70">
    <property type="entry name" value="Aldolase class I"/>
    <property type="match status" value="1"/>
</dbReference>
<dbReference type="PANTHER" id="PTHR43273">
    <property type="entry name" value="ANAEROBIC SULFATASE-MATURATING ENZYME HOMOLOG ASLB-RELATED"/>
    <property type="match status" value="1"/>
</dbReference>
<dbReference type="PROSITE" id="PS51918">
    <property type="entry name" value="RADICAL_SAM"/>
    <property type="match status" value="1"/>
</dbReference>
<dbReference type="Pfam" id="PF04055">
    <property type="entry name" value="Radical_SAM"/>
    <property type="match status" value="1"/>
</dbReference>
<evidence type="ECO:0000259" key="7">
    <source>
        <dbReference type="PROSITE" id="PS51918"/>
    </source>
</evidence>
<dbReference type="InterPro" id="IPR023885">
    <property type="entry name" value="4Fe4S-binding_SPASM_dom"/>
</dbReference>
<evidence type="ECO:0000256" key="1">
    <source>
        <dbReference type="ARBA" id="ARBA00001966"/>
    </source>
</evidence>
<dbReference type="NCBIfam" id="TIGR04085">
    <property type="entry name" value="rSAM_more_4Fe4S"/>
    <property type="match status" value="1"/>
</dbReference>
<keyword evidence="4" id="KW-0408">Iron</keyword>
<name>X0SU80_9ZZZZ</name>
<organism evidence="8">
    <name type="scientific">marine sediment metagenome</name>
    <dbReference type="NCBI Taxonomy" id="412755"/>
    <lineage>
        <taxon>unclassified sequences</taxon>
        <taxon>metagenomes</taxon>
        <taxon>ecological metagenomes</taxon>
    </lineage>
</organism>
<evidence type="ECO:0000256" key="4">
    <source>
        <dbReference type="ARBA" id="ARBA00023004"/>
    </source>
</evidence>
<protein>
    <recommendedName>
        <fullName evidence="7">Radical SAM core domain-containing protein</fullName>
    </recommendedName>
</protein>
<dbReference type="CDD" id="cd01335">
    <property type="entry name" value="Radical_SAM"/>
    <property type="match status" value="1"/>
</dbReference>
<dbReference type="GO" id="GO:0046872">
    <property type="term" value="F:metal ion binding"/>
    <property type="evidence" value="ECO:0007669"/>
    <property type="project" value="UniProtKB-KW"/>
</dbReference>
<dbReference type="AlphaFoldDB" id="X0SU80"/>
<evidence type="ECO:0000256" key="3">
    <source>
        <dbReference type="ARBA" id="ARBA00022723"/>
    </source>
</evidence>
<dbReference type="GO" id="GO:0051536">
    <property type="term" value="F:iron-sulfur cluster binding"/>
    <property type="evidence" value="ECO:0007669"/>
    <property type="project" value="UniProtKB-KW"/>
</dbReference>
<dbReference type="SUPFAM" id="SSF102114">
    <property type="entry name" value="Radical SAM enzymes"/>
    <property type="match status" value="1"/>
</dbReference>
<dbReference type="InterPro" id="IPR023867">
    <property type="entry name" value="Sulphatase_maturase_rSAM"/>
</dbReference>
<evidence type="ECO:0000256" key="6">
    <source>
        <dbReference type="ARBA" id="ARBA00023601"/>
    </source>
</evidence>
<dbReference type="Pfam" id="PF13186">
    <property type="entry name" value="SPASM"/>
    <property type="match status" value="1"/>
</dbReference>
<reference evidence="8" key="1">
    <citation type="journal article" date="2014" name="Front. Microbiol.">
        <title>High frequency of phylogenetically diverse reductive dehalogenase-homologous genes in deep subseafloor sedimentary metagenomes.</title>
        <authorList>
            <person name="Kawai M."/>
            <person name="Futagami T."/>
            <person name="Toyoda A."/>
            <person name="Takaki Y."/>
            <person name="Nishi S."/>
            <person name="Hori S."/>
            <person name="Arai W."/>
            <person name="Tsubouchi T."/>
            <person name="Morono Y."/>
            <person name="Uchiyama I."/>
            <person name="Ito T."/>
            <person name="Fujiyama A."/>
            <person name="Inagaki F."/>
            <person name="Takami H."/>
        </authorList>
    </citation>
    <scope>NUCLEOTIDE SEQUENCE</scope>
    <source>
        <strain evidence="8">Expedition CK06-06</strain>
    </source>
</reference>
<comment type="caution">
    <text evidence="8">The sequence shown here is derived from an EMBL/GenBank/DDBJ whole genome shotgun (WGS) entry which is preliminary data.</text>
</comment>
<dbReference type="InterPro" id="IPR013785">
    <property type="entry name" value="Aldolase_TIM"/>
</dbReference>
<dbReference type="PANTHER" id="PTHR43273:SF3">
    <property type="entry name" value="ANAEROBIC SULFATASE-MATURATING ENZYME HOMOLOG ASLB-RELATED"/>
    <property type="match status" value="1"/>
</dbReference>
<comment type="cofactor">
    <cofactor evidence="1">
        <name>[4Fe-4S] cluster</name>
        <dbReference type="ChEBI" id="CHEBI:49883"/>
    </cofactor>
</comment>
<dbReference type="EMBL" id="BARS01007548">
    <property type="protein sequence ID" value="GAF67375.1"/>
    <property type="molecule type" value="Genomic_DNA"/>
</dbReference>
<keyword evidence="5" id="KW-0411">Iron-sulfur</keyword>
<dbReference type="InterPro" id="IPR007197">
    <property type="entry name" value="rSAM"/>
</dbReference>
<sequence>EVLAKLVEDYLKPDLPVAGFAWQGGEPTLIGLDFYEKAVELQKRYGGAGRQISNSLQTNAVLLDEKWCRFLHDNGFLVGISIDGPKGLHDYYRTDCSGKGTFDRVMKVIENCKKHKVEFNTLTLLNDRNVERADELFDFFVEHDIRYLQFIPCVEFDGAAGGIADFSITPQQYGEFLCRIFDRWMDYGPEKISIRDFDSILSFCAAGKHTICTFDRQCSQYIVVEHTGDCFPCDFFVKPRWRLGNIFETPIEKLAGGKKRAFARNKQNLCDKCLVCRHLDVCRGGCVKDRRQKTEDGGVESYLCEGYKRFFDYAMPKFSQLAAGG</sequence>
<comment type="similarity">
    <text evidence="6">Belongs to the radical SAM superfamily. Anaerobic sulfatase-maturating enzyme family.</text>
</comment>
<dbReference type="InterPro" id="IPR058240">
    <property type="entry name" value="rSAM_sf"/>
</dbReference>
<feature type="non-terminal residue" evidence="8">
    <location>
        <position position="1"/>
    </location>
</feature>